<evidence type="ECO:0000313" key="2">
    <source>
        <dbReference type="Proteomes" id="UP000032582"/>
    </source>
</evidence>
<organism evidence="1 2">
    <name type="scientific">Morganella morganii</name>
    <name type="common">Proteus morganii</name>
    <dbReference type="NCBI Taxonomy" id="582"/>
    <lineage>
        <taxon>Bacteria</taxon>
        <taxon>Pseudomonadati</taxon>
        <taxon>Pseudomonadota</taxon>
        <taxon>Gammaproteobacteria</taxon>
        <taxon>Enterobacterales</taxon>
        <taxon>Morganellaceae</taxon>
        <taxon>Morganella</taxon>
    </lineage>
</organism>
<gene>
    <name evidence="1" type="ORF">UA45_19790</name>
</gene>
<protein>
    <submittedName>
        <fullName evidence="1">Uncharacterized protein</fullName>
    </submittedName>
</protein>
<dbReference type="Proteomes" id="UP000032582">
    <property type="component" value="Unassembled WGS sequence"/>
</dbReference>
<proteinExistence type="predicted"/>
<dbReference type="AlphaFoldDB" id="A0A0D8L2S0"/>
<name>A0A0D8L2S0_MORMO</name>
<accession>A0A0D8L2S0</accession>
<comment type="caution">
    <text evidence="1">The sequence shown here is derived from an EMBL/GenBank/DDBJ whole genome shotgun (WGS) entry which is preliminary data.</text>
</comment>
<sequence>MIDGALIPADGIADSAADVISFSRMTSGCFLPAAPFRYDQRKPVCFVVPAVRFVRFVPRRPVVHPVCASARYPAGTALLRSLY</sequence>
<reference evidence="1 2" key="1">
    <citation type="submission" date="2015-02" db="EMBL/GenBank/DDBJ databases">
        <title>Whole genome shotgun sequencing of cultured foodborne pathogen.</title>
        <authorList>
            <person name="Timme R."/>
            <person name="Allard M.W."/>
            <person name="Strain E."/>
            <person name="Evans P.S."/>
            <person name="Brown E."/>
        </authorList>
    </citation>
    <scope>NUCLEOTIDE SEQUENCE [LARGE SCALE GENOMIC DNA]</scope>
    <source>
        <strain evidence="1 2">GCSL-TSO-24</strain>
    </source>
</reference>
<dbReference type="EMBL" id="JZSH01000380">
    <property type="protein sequence ID" value="KJF76205.1"/>
    <property type="molecule type" value="Genomic_DNA"/>
</dbReference>
<evidence type="ECO:0000313" key="1">
    <source>
        <dbReference type="EMBL" id="KJF76205.1"/>
    </source>
</evidence>